<evidence type="ECO:0008006" key="4">
    <source>
        <dbReference type="Google" id="ProtNLM"/>
    </source>
</evidence>
<dbReference type="RefSeq" id="WP_120746536.1">
    <property type="nucleotide sequence ID" value="NZ_RBAH01000004.1"/>
</dbReference>
<evidence type="ECO:0000313" key="3">
    <source>
        <dbReference type="Proteomes" id="UP000282311"/>
    </source>
</evidence>
<evidence type="ECO:0000256" key="1">
    <source>
        <dbReference type="SAM" id="Phobius"/>
    </source>
</evidence>
<feature type="transmembrane region" description="Helical" evidence="1">
    <location>
        <begin position="68"/>
        <end position="86"/>
    </location>
</feature>
<accession>A0A3B0CJD4</accession>
<dbReference type="Pfam" id="PF14007">
    <property type="entry name" value="YtpI"/>
    <property type="match status" value="1"/>
</dbReference>
<dbReference type="Proteomes" id="UP000282311">
    <property type="component" value="Unassembled WGS sequence"/>
</dbReference>
<dbReference type="AlphaFoldDB" id="A0A3B0CJD4"/>
<keyword evidence="1" id="KW-0812">Transmembrane</keyword>
<protein>
    <recommendedName>
        <fullName evidence="4">YtpI-like protein</fullName>
    </recommendedName>
</protein>
<feature type="transmembrane region" description="Helical" evidence="1">
    <location>
        <begin position="6"/>
        <end position="24"/>
    </location>
</feature>
<feature type="transmembrane region" description="Helical" evidence="1">
    <location>
        <begin position="44"/>
        <end position="62"/>
    </location>
</feature>
<comment type="caution">
    <text evidence="2">The sequence shown here is derived from an EMBL/GenBank/DDBJ whole genome shotgun (WGS) entry which is preliminary data.</text>
</comment>
<dbReference type="InterPro" id="IPR025618">
    <property type="entry name" value="YtpI"/>
</dbReference>
<name>A0A3B0CJD4_9BACL</name>
<sequence length="97" mass="10934">MQWLHGALLLIFAGSLFCSVLFSVRYRRQISRKARGLDAAKMNMSMGTMLISISIIQLFLFSGSTVRVIVGLVMLLLGLFNLFAGIRNYGLYDRIKE</sequence>
<dbReference type="OrthoDB" id="2990512at2"/>
<reference evidence="2 3" key="1">
    <citation type="journal article" date="2007" name="Int. J. Syst. Evol. Microbiol.">
        <title>Paenibacillus ginsengarvi sp. nov., isolated from soil from ginseng cultivation.</title>
        <authorList>
            <person name="Yoon M.H."/>
            <person name="Ten L.N."/>
            <person name="Im W.T."/>
        </authorList>
    </citation>
    <scope>NUCLEOTIDE SEQUENCE [LARGE SCALE GENOMIC DNA]</scope>
    <source>
        <strain evidence="2 3">KCTC 13059</strain>
    </source>
</reference>
<keyword evidence="3" id="KW-1185">Reference proteome</keyword>
<keyword evidence="1" id="KW-0472">Membrane</keyword>
<organism evidence="2 3">
    <name type="scientific">Paenibacillus ginsengarvi</name>
    <dbReference type="NCBI Taxonomy" id="400777"/>
    <lineage>
        <taxon>Bacteria</taxon>
        <taxon>Bacillati</taxon>
        <taxon>Bacillota</taxon>
        <taxon>Bacilli</taxon>
        <taxon>Bacillales</taxon>
        <taxon>Paenibacillaceae</taxon>
        <taxon>Paenibacillus</taxon>
    </lineage>
</organism>
<proteinExistence type="predicted"/>
<evidence type="ECO:0000313" key="2">
    <source>
        <dbReference type="EMBL" id="RKN85513.1"/>
    </source>
</evidence>
<dbReference type="EMBL" id="RBAH01000004">
    <property type="protein sequence ID" value="RKN85513.1"/>
    <property type="molecule type" value="Genomic_DNA"/>
</dbReference>
<gene>
    <name evidence="2" type="ORF">D7M11_07445</name>
</gene>
<keyword evidence="1" id="KW-1133">Transmembrane helix</keyword>